<evidence type="ECO:0000313" key="3">
    <source>
        <dbReference type="Proteomes" id="UP001308005"/>
    </source>
</evidence>
<organism evidence="2 3">
    <name type="scientific">Candidatus Thiothrix phosphatis</name>
    <dbReference type="NCBI Taxonomy" id="3112415"/>
    <lineage>
        <taxon>Bacteria</taxon>
        <taxon>Pseudomonadati</taxon>
        <taxon>Pseudomonadota</taxon>
        <taxon>Gammaproteobacteria</taxon>
        <taxon>Thiotrichales</taxon>
        <taxon>Thiotrichaceae</taxon>
        <taxon>Thiothrix</taxon>
    </lineage>
</organism>
<dbReference type="EMBL" id="JAYMYJ010000005">
    <property type="protein sequence ID" value="MEB4589469.1"/>
    <property type="molecule type" value="Genomic_DNA"/>
</dbReference>
<dbReference type="InterPro" id="IPR053853">
    <property type="entry name" value="FitA-like_RHH"/>
</dbReference>
<feature type="domain" description="Antitoxin FitA-like ribbon-helix-helix" evidence="1">
    <location>
        <begin position="2"/>
        <end position="39"/>
    </location>
</feature>
<accession>A0ABU6CRQ0</accession>
<name>A0ABU6CRQ0_9GAMM</name>
<reference evidence="3" key="1">
    <citation type="submission" date="2023-07" db="EMBL/GenBank/DDBJ databases">
        <title>The carbon used by Thiothrix.</title>
        <authorList>
            <person name="Chen L."/>
        </authorList>
    </citation>
    <scope>NUCLEOTIDE SEQUENCE [LARGE SCALE GENOMIC DNA]</scope>
</reference>
<comment type="caution">
    <text evidence="2">The sequence shown here is derived from an EMBL/GenBank/DDBJ whole genome shotgun (WGS) entry which is preliminary data.</text>
</comment>
<dbReference type="GO" id="GO:0003677">
    <property type="term" value="F:DNA binding"/>
    <property type="evidence" value="ECO:0007669"/>
    <property type="project" value="UniProtKB-KW"/>
</dbReference>
<dbReference type="RefSeq" id="WP_324692664.1">
    <property type="nucleotide sequence ID" value="NZ_JAYMYJ010000005.1"/>
</dbReference>
<dbReference type="InterPro" id="IPR010985">
    <property type="entry name" value="Ribbon_hlx_hlx"/>
</dbReference>
<evidence type="ECO:0000259" key="1">
    <source>
        <dbReference type="Pfam" id="PF22513"/>
    </source>
</evidence>
<gene>
    <name evidence="2" type="ORF">VSS37_00615</name>
</gene>
<dbReference type="SUPFAM" id="SSF47598">
    <property type="entry name" value="Ribbon-helix-helix"/>
    <property type="match status" value="1"/>
</dbReference>
<sequence length="77" mass="8661">MANLIVRNISDEVAQALKVHANRLGMSAEAAHRQILEQVLIRPKKKSFLEVLREMPDVGKDSDFARVQDDTALEVFS</sequence>
<keyword evidence="3" id="KW-1185">Reference proteome</keyword>
<evidence type="ECO:0000313" key="2">
    <source>
        <dbReference type="EMBL" id="MEB4589469.1"/>
    </source>
</evidence>
<keyword evidence="2" id="KW-0238">DNA-binding</keyword>
<proteinExistence type="predicted"/>
<dbReference type="Proteomes" id="UP001308005">
    <property type="component" value="Unassembled WGS sequence"/>
</dbReference>
<protein>
    <submittedName>
        <fullName evidence="2">DNA-binding protein</fullName>
    </submittedName>
</protein>
<dbReference type="InterPro" id="IPR013321">
    <property type="entry name" value="Arc_rbn_hlx_hlx"/>
</dbReference>
<dbReference type="Pfam" id="PF22513">
    <property type="entry name" value="FitA-like_RHH"/>
    <property type="match status" value="1"/>
</dbReference>
<dbReference type="Gene3D" id="1.10.1220.10">
    <property type="entry name" value="Met repressor-like"/>
    <property type="match status" value="1"/>
</dbReference>